<comment type="caution">
    <text evidence="6">The sequence shown here is derived from an EMBL/GenBank/DDBJ whole genome shotgun (WGS) entry which is preliminary data.</text>
</comment>
<dbReference type="RefSeq" id="WP_036174978.1">
    <property type="nucleotide sequence ID" value="NZ_AVCZ01000011.1"/>
</dbReference>
<sequence>MQDLQAPTKKFRPEIEGIRVVASLLVAVYHIWLGRVSGGVDVFFIVSGFLITTSLLSRMEKVGRIHLVENYLGLIKRLIPLAFTVLLFTTILSIFIMPQVQWSQIISEVIASAFYYENWQLAFNSVDYLAQDNEASPLQHFWALSIQGQFYLTWPFVILFAFLLARKLLKLPPRKTLLSILIFLFVISISYSVYKTNVNQPWAYFDTFARVWEFSLGGIVALLIPYVKLKRMVSSLLGWLGLIIICLTGILLPVSTVFPGYAALLPTIGVILVILSGENSNRFGVEKLLGSKPFLWMGSLSYGFYLWHWPLLIFYLTYFKTEEVSLIGGLGILFLTFGLSLITTKGLEAPVRKLNVKQSKLKIVAAAFTFIVPVIIANIWWGTQLPEKDAQGQVVYSKEKYPGARVIYEEDVPPTDVEPIPTMLEIKDDLPYFYSEEGCVTRQGDRLPVCSYGETENPKYTLALVGGSHSGHWFPALNEFAKELGIRLDVYNHDGCRFTDDDFGGVITEECLDWNELLINKLIEAPPDLVFTTANVNKGDTIPIGYLNQFRKLEGITKILAVRDNPRMAEDIPLCLEREEDPMNCTKPREDALSEIPPWENTEGIPSNVQFVDLSDYFCDETTCHVIIGNVIVYRDAHHLTSAYVRTLAPVLKEYVQKALEEE</sequence>
<dbReference type="PANTHER" id="PTHR23028:SF53">
    <property type="entry name" value="ACYL_TRANSF_3 DOMAIN-CONTAINING PROTEIN"/>
    <property type="match status" value="1"/>
</dbReference>
<dbReference type="InterPro" id="IPR002656">
    <property type="entry name" value="Acyl_transf_3_dom"/>
</dbReference>
<dbReference type="GO" id="GO:0016020">
    <property type="term" value="C:membrane"/>
    <property type="evidence" value="ECO:0007669"/>
    <property type="project" value="TreeGrafter"/>
</dbReference>
<evidence type="ECO:0000313" key="6">
    <source>
        <dbReference type="EMBL" id="KGR91027.1"/>
    </source>
</evidence>
<feature type="domain" description="Acyltransferase 3" evidence="4">
    <location>
        <begin position="14"/>
        <end position="344"/>
    </location>
</feature>
<gene>
    <name evidence="6" type="ORF">CD30_08050</name>
</gene>
<feature type="transmembrane region" description="Helical" evidence="3">
    <location>
        <begin position="177"/>
        <end position="194"/>
    </location>
</feature>
<dbReference type="InterPro" id="IPR043968">
    <property type="entry name" value="SGNH"/>
</dbReference>
<dbReference type="Pfam" id="PF19040">
    <property type="entry name" value="SGNH"/>
    <property type="match status" value="1"/>
</dbReference>
<protein>
    <submittedName>
        <fullName evidence="6">Acyltransferase</fullName>
    </submittedName>
</protein>
<feature type="transmembrane region" description="Helical" evidence="3">
    <location>
        <begin position="324"/>
        <end position="342"/>
    </location>
</feature>
<keyword evidence="6" id="KW-0012">Acyltransferase</keyword>
<feature type="transmembrane region" description="Helical" evidence="3">
    <location>
        <begin position="234"/>
        <end position="252"/>
    </location>
</feature>
<evidence type="ECO:0000256" key="2">
    <source>
        <dbReference type="ARBA" id="ARBA00007400"/>
    </source>
</evidence>
<feature type="transmembrane region" description="Helical" evidence="3">
    <location>
        <begin position="78"/>
        <end position="97"/>
    </location>
</feature>
<feature type="domain" description="SGNH" evidence="5">
    <location>
        <begin position="439"/>
        <end position="653"/>
    </location>
</feature>
<dbReference type="GO" id="GO:0009103">
    <property type="term" value="P:lipopolysaccharide biosynthetic process"/>
    <property type="evidence" value="ECO:0007669"/>
    <property type="project" value="TreeGrafter"/>
</dbReference>
<dbReference type="Pfam" id="PF01757">
    <property type="entry name" value="Acyl_transf_3"/>
    <property type="match status" value="1"/>
</dbReference>
<dbReference type="EMBL" id="JPVQ01000011">
    <property type="protein sequence ID" value="KGR91027.1"/>
    <property type="molecule type" value="Genomic_DNA"/>
</dbReference>
<dbReference type="OrthoDB" id="9796461at2"/>
<dbReference type="Proteomes" id="UP000030595">
    <property type="component" value="Unassembled WGS sequence"/>
</dbReference>
<evidence type="ECO:0000256" key="3">
    <source>
        <dbReference type="SAM" id="Phobius"/>
    </source>
</evidence>
<name>A0A0A3JVI9_9BACL</name>
<evidence type="ECO:0000313" key="7">
    <source>
        <dbReference type="Proteomes" id="UP000030595"/>
    </source>
</evidence>
<dbReference type="GO" id="GO:0016747">
    <property type="term" value="F:acyltransferase activity, transferring groups other than amino-acyl groups"/>
    <property type="evidence" value="ECO:0007669"/>
    <property type="project" value="InterPro"/>
</dbReference>
<evidence type="ECO:0000259" key="5">
    <source>
        <dbReference type="Pfam" id="PF19040"/>
    </source>
</evidence>
<dbReference type="InterPro" id="IPR050879">
    <property type="entry name" value="Acyltransferase_3"/>
</dbReference>
<dbReference type="AlphaFoldDB" id="A0A0A3JVI9"/>
<dbReference type="eggNOG" id="COG1835">
    <property type="taxonomic scope" value="Bacteria"/>
</dbReference>
<feature type="transmembrane region" description="Helical" evidence="3">
    <location>
        <begin position="141"/>
        <end position="165"/>
    </location>
</feature>
<feature type="transmembrane region" description="Helical" evidence="3">
    <location>
        <begin position="17"/>
        <end position="33"/>
    </location>
</feature>
<dbReference type="PANTHER" id="PTHR23028">
    <property type="entry name" value="ACETYLTRANSFERASE"/>
    <property type="match status" value="1"/>
</dbReference>
<feature type="transmembrane region" description="Helical" evidence="3">
    <location>
        <begin position="295"/>
        <end position="318"/>
    </location>
</feature>
<proteinExistence type="inferred from homology"/>
<keyword evidence="3" id="KW-1133">Transmembrane helix</keyword>
<evidence type="ECO:0000259" key="4">
    <source>
        <dbReference type="Pfam" id="PF01757"/>
    </source>
</evidence>
<comment type="similarity">
    <text evidence="2">Belongs to the acyltransferase 3 family.</text>
</comment>
<feature type="transmembrane region" description="Helical" evidence="3">
    <location>
        <begin position="39"/>
        <end position="57"/>
    </location>
</feature>
<keyword evidence="3" id="KW-0472">Membrane</keyword>
<feature type="transmembrane region" description="Helical" evidence="3">
    <location>
        <begin position="363"/>
        <end position="381"/>
    </location>
</feature>
<organism evidence="6 7">
    <name type="scientific">Ureibacillus massiliensis 4400831 = CIP 108448 = CCUG 49529</name>
    <dbReference type="NCBI Taxonomy" id="1211035"/>
    <lineage>
        <taxon>Bacteria</taxon>
        <taxon>Bacillati</taxon>
        <taxon>Bacillota</taxon>
        <taxon>Bacilli</taxon>
        <taxon>Bacillales</taxon>
        <taxon>Caryophanaceae</taxon>
        <taxon>Ureibacillus</taxon>
    </lineage>
</organism>
<feature type="transmembrane region" description="Helical" evidence="3">
    <location>
        <begin position="258"/>
        <end position="275"/>
    </location>
</feature>
<accession>A0A0A3JVI9</accession>
<comment type="subcellular location">
    <subcellularLocation>
        <location evidence="1">Membrane</location>
    </subcellularLocation>
</comment>
<feature type="transmembrane region" description="Helical" evidence="3">
    <location>
        <begin position="209"/>
        <end position="227"/>
    </location>
</feature>
<keyword evidence="3" id="KW-0812">Transmembrane</keyword>
<reference evidence="6 7" key="1">
    <citation type="submission" date="2014-02" db="EMBL/GenBank/DDBJ databases">
        <title>Draft genome sequence of Lysinibacillus massiliensis CCUG 49529.</title>
        <authorList>
            <person name="Zhang F."/>
            <person name="Wang G."/>
            <person name="Zhang L."/>
        </authorList>
    </citation>
    <scope>NUCLEOTIDE SEQUENCE [LARGE SCALE GENOMIC DNA]</scope>
    <source>
        <strain evidence="6 7">CCUG 49529</strain>
    </source>
</reference>
<keyword evidence="6" id="KW-0808">Transferase</keyword>
<evidence type="ECO:0000256" key="1">
    <source>
        <dbReference type="ARBA" id="ARBA00004370"/>
    </source>
</evidence>
<keyword evidence="7" id="KW-1185">Reference proteome</keyword>